<dbReference type="AlphaFoldDB" id="A0A5Q0LGF0"/>
<dbReference type="RefSeq" id="WP_153290363.1">
    <property type="nucleotide sequence ID" value="NZ_CP045643.1"/>
</dbReference>
<name>A0A5Q0LGF0_9ACTN</name>
<dbReference type="EMBL" id="CP045643">
    <property type="protein sequence ID" value="QFZ76123.1"/>
    <property type="molecule type" value="Genomic_DNA"/>
</dbReference>
<keyword evidence="2" id="KW-1185">Reference proteome</keyword>
<gene>
    <name evidence="1" type="ORF">GFH48_25195</name>
</gene>
<evidence type="ECO:0000313" key="2">
    <source>
        <dbReference type="Proteomes" id="UP000326179"/>
    </source>
</evidence>
<evidence type="ECO:0000313" key="1">
    <source>
        <dbReference type="EMBL" id="QFZ76123.1"/>
    </source>
</evidence>
<reference evidence="1 2" key="1">
    <citation type="submission" date="2019-10" db="EMBL/GenBank/DDBJ databases">
        <title>A novel species.</title>
        <authorList>
            <person name="Gao J."/>
        </authorList>
    </citation>
    <scope>NUCLEOTIDE SEQUENCE [LARGE SCALE GENOMIC DNA]</scope>
    <source>
        <strain evidence="1 2">QMT-28</strain>
    </source>
</reference>
<proteinExistence type="predicted"/>
<protein>
    <submittedName>
        <fullName evidence="1">Levansucrase</fullName>
    </submittedName>
</protein>
<dbReference type="Proteomes" id="UP000326179">
    <property type="component" value="Chromosome"/>
</dbReference>
<sequence length="177" mass="19713">MTERRFEEAGEEREPSDPAAYLAALEGRLVADGCSTRWEDWAGGPVLVGRRSDFRLRWMATKLHLFTVGAVVPEITVPVVEGFTEQVMKYAKDTKSGLPVGLQNGVGAFPVLIGDRVDPAAVAWAEERQRVKFACMTRPVVVDSTRSYVGMYRGRPVLGRVYASHFIEKGSRYFDGR</sequence>
<accession>A0A5Q0LGF0</accession>
<dbReference type="KEGG" id="sfy:GFH48_25195"/>
<organism evidence="1 2">
    <name type="scientific">Streptomyces fagopyri</name>
    <dbReference type="NCBI Taxonomy" id="2662397"/>
    <lineage>
        <taxon>Bacteria</taxon>
        <taxon>Bacillati</taxon>
        <taxon>Actinomycetota</taxon>
        <taxon>Actinomycetes</taxon>
        <taxon>Kitasatosporales</taxon>
        <taxon>Streptomycetaceae</taxon>
        <taxon>Streptomyces</taxon>
    </lineage>
</organism>